<dbReference type="PATRIC" id="fig|1432562.3.peg.2589"/>
<proteinExistence type="predicted"/>
<dbReference type="STRING" id="1432562.WN59_12900"/>
<dbReference type="AlphaFoldDB" id="A0A0M2SH67"/>
<keyword evidence="2" id="KW-1185">Reference proteome</keyword>
<organism evidence="1 2">
    <name type="scientific">Salinicoccus sediminis</name>
    <dbReference type="NCBI Taxonomy" id="1432562"/>
    <lineage>
        <taxon>Bacteria</taxon>
        <taxon>Bacillati</taxon>
        <taxon>Bacillota</taxon>
        <taxon>Bacilli</taxon>
        <taxon>Bacillales</taxon>
        <taxon>Staphylococcaceae</taxon>
        <taxon>Salinicoccus</taxon>
    </lineage>
</organism>
<dbReference type="Proteomes" id="UP000034287">
    <property type="component" value="Unassembled WGS sequence"/>
</dbReference>
<name>A0A0M2SH67_9STAP</name>
<dbReference type="EMBL" id="LAYZ01000026">
    <property type="protein sequence ID" value="KKK32936.1"/>
    <property type="molecule type" value="Genomic_DNA"/>
</dbReference>
<gene>
    <name evidence="1" type="ORF">WN59_12900</name>
</gene>
<comment type="caution">
    <text evidence="1">The sequence shown here is derived from an EMBL/GenBank/DDBJ whole genome shotgun (WGS) entry which is preliminary data.</text>
</comment>
<evidence type="ECO:0000313" key="1">
    <source>
        <dbReference type="EMBL" id="KKK32936.1"/>
    </source>
</evidence>
<sequence>MILTMDSKINKQIAQNSALEGMQVSKEKQKLIMIWTFHLLFSNNLSTYIQRYESHPDVNPSFSFNGSSCQSRGIDMYIDKRDR</sequence>
<accession>A0A0M2SH67</accession>
<protein>
    <submittedName>
        <fullName evidence="1">Uncharacterized protein</fullName>
    </submittedName>
</protein>
<evidence type="ECO:0000313" key="2">
    <source>
        <dbReference type="Proteomes" id="UP000034287"/>
    </source>
</evidence>
<reference evidence="1 2" key="1">
    <citation type="submission" date="2015-04" db="EMBL/GenBank/DDBJ databases">
        <title>Taxonomic description and genome sequence of Salinicoccus sediminis sp. nov., a novel hyper halotolerant bacterium isolated from marine sediment.</title>
        <authorList>
            <person name="Mathan Kumar R."/>
            <person name="Kaur G."/>
            <person name="Kumar N."/>
            <person name="Kumar A."/>
            <person name="Singh N.K."/>
            <person name="Kaur N."/>
            <person name="Mayilraj S."/>
        </authorList>
    </citation>
    <scope>NUCLEOTIDE SEQUENCE [LARGE SCALE GENOMIC DNA]</scope>
    <source>
        <strain evidence="1 2">SV-16</strain>
    </source>
</reference>